<dbReference type="InterPro" id="IPR036959">
    <property type="entry name" value="Peptidase_C12_UCH_sf"/>
</dbReference>
<evidence type="ECO:0000256" key="1">
    <source>
        <dbReference type="ARBA" id="ARBA00000707"/>
    </source>
</evidence>
<protein>
    <recommendedName>
        <fullName evidence="8">Ubiquitin carboxyl-terminal hydrolase</fullName>
        <ecNumber evidence="8">3.4.19.12</ecNumber>
    </recommendedName>
</protein>
<evidence type="ECO:0000256" key="2">
    <source>
        <dbReference type="ARBA" id="ARBA00009326"/>
    </source>
</evidence>
<evidence type="ECO:0000259" key="9">
    <source>
        <dbReference type="PROSITE" id="PS52048"/>
    </source>
</evidence>
<evidence type="ECO:0000256" key="4">
    <source>
        <dbReference type="ARBA" id="ARBA00022786"/>
    </source>
</evidence>
<dbReference type="InterPro" id="IPR001578">
    <property type="entry name" value="Peptidase_C12_UCH"/>
</dbReference>
<dbReference type="GeneID" id="77730154"/>
<keyword evidence="3 7" id="KW-0645">Protease</keyword>
<evidence type="ECO:0000256" key="8">
    <source>
        <dbReference type="RuleBase" id="RU361215"/>
    </source>
</evidence>
<feature type="active site" description="Nucleophile" evidence="7">
    <location>
        <position position="92"/>
    </location>
</feature>
<evidence type="ECO:0000256" key="7">
    <source>
        <dbReference type="PROSITE-ProRule" id="PRU01393"/>
    </source>
</evidence>
<keyword evidence="4 7" id="KW-0833">Ubl conjugation pathway</keyword>
<dbReference type="Gene3D" id="3.40.532.10">
    <property type="entry name" value="Peptidase C12, ubiquitin carboxyl-terminal hydrolase"/>
    <property type="match status" value="1"/>
</dbReference>
<comment type="similarity">
    <text evidence="2 7 8">Belongs to the peptidase C12 family.</text>
</comment>
<accession>A0AA38HFW7</accession>
<comment type="caution">
    <text evidence="10">The sequence shown here is derived from an EMBL/GenBank/DDBJ whole genome shotgun (WGS) entry which is preliminary data.</text>
</comment>
<name>A0AA38HFW7_9TREE</name>
<dbReference type="GO" id="GO:0006511">
    <property type="term" value="P:ubiquitin-dependent protein catabolic process"/>
    <property type="evidence" value="ECO:0007669"/>
    <property type="project" value="UniProtKB-UniRule"/>
</dbReference>
<dbReference type="SUPFAM" id="SSF54001">
    <property type="entry name" value="Cysteine proteinases"/>
    <property type="match status" value="1"/>
</dbReference>
<feature type="domain" description="UCH catalytic" evidence="9">
    <location>
        <begin position="4"/>
        <end position="228"/>
    </location>
</feature>
<sequence>MPSKWVPLEASPDVFNEWAQSLGLPEHPLSFQDLFSLDSDFLSYIPLPVKAVLLLFPSRGELHAAREKEEAEAPEWDGKDVWWIKQTIPNACGSIGLLHALMNLPDGALKEDSPLMKFKKESLKLEPSARAKLLDEADFFEAAHISAAQHGQSAVPEDLDVDTHFIAFIEGINGKGEKRVVELDGGRKGPFDRGDCTSLLHDVADIVRDKYIARAGGDINFNMIVLAGERQD</sequence>
<dbReference type="GO" id="GO:0005737">
    <property type="term" value="C:cytoplasm"/>
    <property type="evidence" value="ECO:0007669"/>
    <property type="project" value="TreeGrafter"/>
</dbReference>
<dbReference type="PROSITE" id="PS52048">
    <property type="entry name" value="UCH_DOMAIN"/>
    <property type="match status" value="1"/>
</dbReference>
<dbReference type="Proteomes" id="UP001164286">
    <property type="component" value="Unassembled WGS sequence"/>
</dbReference>
<evidence type="ECO:0000256" key="3">
    <source>
        <dbReference type="ARBA" id="ARBA00022670"/>
    </source>
</evidence>
<keyword evidence="5 7" id="KW-0378">Hydrolase</keyword>
<comment type="catalytic activity">
    <reaction evidence="1 7 8">
        <text>Thiol-dependent hydrolysis of ester, thioester, amide, peptide and isopeptide bonds formed by the C-terminal Gly of ubiquitin (a 76-residue protein attached to proteins as an intracellular targeting signal).</text>
        <dbReference type="EC" id="3.4.19.12"/>
    </reaction>
</comment>
<dbReference type="AlphaFoldDB" id="A0AA38HFW7"/>
<dbReference type="PRINTS" id="PR00707">
    <property type="entry name" value="UBCTHYDRLASE"/>
</dbReference>
<evidence type="ECO:0000313" key="10">
    <source>
        <dbReference type="EMBL" id="KAI9639770.1"/>
    </source>
</evidence>
<feature type="active site" description="Proton donor" evidence="7">
    <location>
        <position position="164"/>
    </location>
</feature>
<dbReference type="PANTHER" id="PTHR10589">
    <property type="entry name" value="UBIQUITIN CARBOXYL-TERMINAL HYDROLASE"/>
    <property type="match status" value="1"/>
</dbReference>
<dbReference type="EC" id="3.4.19.12" evidence="8"/>
<dbReference type="PANTHER" id="PTHR10589:SF17">
    <property type="entry name" value="UBIQUITIN CARBOXYL-TERMINAL HYDROLASE"/>
    <property type="match status" value="1"/>
</dbReference>
<dbReference type="GO" id="GO:0016579">
    <property type="term" value="P:protein deubiquitination"/>
    <property type="evidence" value="ECO:0007669"/>
    <property type="project" value="TreeGrafter"/>
</dbReference>
<proteinExistence type="inferred from homology"/>
<dbReference type="EMBL" id="JAKWFO010000001">
    <property type="protein sequence ID" value="KAI9639770.1"/>
    <property type="molecule type" value="Genomic_DNA"/>
</dbReference>
<feature type="site" description="Transition state stabilizer" evidence="7">
    <location>
        <position position="86"/>
    </location>
</feature>
<gene>
    <name evidence="10" type="ORF">MKK02DRAFT_40095</name>
</gene>
<evidence type="ECO:0000256" key="6">
    <source>
        <dbReference type="ARBA" id="ARBA00022807"/>
    </source>
</evidence>
<dbReference type="RefSeq" id="XP_052949547.1">
    <property type="nucleotide sequence ID" value="XM_053090949.1"/>
</dbReference>
<feature type="site" description="Important for enzyme activity" evidence="7">
    <location>
        <position position="184"/>
    </location>
</feature>
<dbReference type="Pfam" id="PF01088">
    <property type="entry name" value="Peptidase_C12"/>
    <property type="match status" value="1"/>
</dbReference>
<keyword evidence="11" id="KW-1185">Reference proteome</keyword>
<dbReference type="GO" id="GO:0004843">
    <property type="term" value="F:cysteine-type deubiquitinase activity"/>
    <property type="evidence" value="ECO:0007669"/>
    <property type="project" value="UniProtKB-UniRule"/>
</dbReference>
<evidence type="ECO:0000256" key="5">
    <source>
        <dbReference type="ARBA" id="ARBA00022801"/>
    </source>
</evidence>
<dbReference type="FunFam" id="3.40.532.10:FF:000006">
    <property type="entry name" value="Ubiquitin carboxyl-terminal hydrolase"/>
    <property type="match status" value="1"/>
</dbReference>
<evidence type="ECO:0000313" key="11">
    <source>
        <dbReference type="Proteomes" id="UP001164286"/>
    </source>
</evidence>
<dbReference type="InterPro" id="IPR038765">
    <property type="entry name" value="Papain-like_cys_pep_sf"/>
</dbReference>
<keyword evidence="6 7" id="KW-0788">Thiol protease</keyword>
<reference evidence="10" key="1">
    <citation type="journal article" date="2022" name="G3 (Bethesda)">
        <title>High quality genome of the basidiomycete yeast Dioszegia hungarica PDD-24b-2 isolated from cloud water.</title>
        <authorList>
            <person name="Jarrige D."/>
            <person name="Haridas S."/>
            <person name="Bleykasten-Grosshans C."/>
            <person name="Joly M."/>
            <person name="Nadalig T."/>
            <person name="Sancelme M."/>
            <person name="Vuilleumier S."/>
            <person name="Grigoriev I.V."/>
            <person name="Amato P."/>
            <person name="Bringel F."/>
        </authorList>
    </citation>
    <scope>NUCLEOTIDE SEQUENCE</scope>
    <source>
        <strain evidence="10">PDD-24b-2</strain>
    </source>
</reference>
<organism evidence="10 11">
    <name type="scientific">Dioszegia hungarica</name>
    <dbReference type="NCBI Taxonomy" id="4972"/>
    <lineage>
        <taxon>Eukaryota</taxon>
        <taxon>Fungi</taxon>
        <taxon>Dikarya</taxon>
        <taxon>Basidiomycota</taxon>
        <taxon>Agaricomycotina</taxon>
        <taxon>Tremellomycetes</taxon>
        <taxon>Tremellales</taxon>
        <taxon>Bulleribasidiaceae</taxon>
        <taxon>Dioszegia</taxon>
    </lineage>
</organism>